<dbReference type="Proteomes" id="UP000203589">
    <property type="component" value="Chromosome"/>
</dbReference>
<dbReference type="KEGG" id="aht:ANTHELSMS3_01342"/>
<dbReference type="GO" id="GO:0018796">
    <property type="term" value="F:4,5-dihydroxyphthalate decarboxylase activity"/>
    <property type="evidence" value="ECO:0007669"/>
    <property type="project" value="UniProtKB-EC"/>
</dbReference>
<name>A0A222E1G2_9RHOB</name>
<dbReference type="EMBL" id="CP022540">
    <property type="protein sequence ID" value="ASP20044.1"/>
    <property type="molecule type" value="Genomic_DNA"/>
</dbReference>
<sequence>MSNPLLPTVLRMQGNVAPLEDGRVSVEGFDLSILNESTMKGAFRRMVRSHEFEVSELALTTYVVAREYGARFTALPIFLVREFHHGAILFNRHAGITDPRQLEGQRVGVDRGFTVTTGVWARSILADEYGVDLSKITWVLSSDEHVENFEPPANVEYLEEGRELREELNNGALSCVIGFFPHDIPAEYENIVALYPDGLQAGLDAFDARGHYPINHLMVVRNDILDAHPTLPRAMFDAFSQSKDLYVDALRAGLIKNPDHIDDMHRRILDRGKDPLPYGLAPNRELLETYIESCVSQGVLKNRVALDDLFEPSTLDLVG</sequence>
<accession>A0A222E1G2</accession>
<organism evidence="1 2">
    <name type="scientific">Antarctobacter heliothermus</name>
    <dbReference type="NCBI Taxonomy" id="74033"/>
    <lineage>
        <taxon>Bacteria</taxon>
        <taxon>Pseudomonadati</taxon>
        <taxon>Pseudomonadota</taxon>
        <taxon>Alphaproteobacteria</taxon>
        <taxon>Rhodobacterales</taxon>
        <taxon>Roseobacteraceae</taxon>
        <taxon>Antarctobacter</taxon>
    </lineage>
</organism>
<evidence type="ECO:0000313" key="2">
    <source>
        <dbReference type="Proteomes" id="UP000203589"/>
    </source>
</evidence>
<proteinExistence type="predicted"/>
<dbReference type="AlphaFoldDB" id="A0A222E1G2"/>
<keyword evidence="1" id="KW-0456">Lyase</keyword>
<gene>
    <name evidence="1" type="ORF">ANTHELSMS3_01342</name>
</gene>
<dbReference type="SUPFAM" id="SSF53850">
    <property type="entry name" value="Periplasmic binding protein-like II"/>
    <property type="match status" value="1"/>
</dbReference>
<keyword evidence="2" id="KW-1185">Reference proteome</keyword>
<dbReference type="RefSeq" id="WP_094034184.1">
    <property type="nucleotide sequence ID" value="NZ_CP022540.1"/>
</dbReference>
<dbReference type="EC" id="4.1.1.55" evidence="1"/>
<dbReference type="OrthoDB" id="8689594at2"/>
<evidence type="ECO:0000313" key="1">
    <source>
        <dbReference type="EMBL" id="ASP20044.1"/>
    </source>
</evidence>
<reference evidence="1 2" key="1">
    <citation type="submission" date="2017-07" db="EMBL/GenBank/DDBJ databases">
        <title>Genome Sequence of Antarctobacter heliothermus Strain SMS3 Isolated from a culture of the Diatom Skeletonema marinoi.</title>
        <authorList>
            <person name="Topel M."/>
            <person name="Pinder M.I.M."/>
            <person name="Johansson O.N."/>
            <person name="Kourtchenko O."/>
            <person name="Godhe A."/>
            <person name="Clarke A.K."/>
        </authorList>
    </citation>
    <scope>NUCLEOTIDE SEQUENCE [LARGE SCALE GENOMIC DNA]</scope>
    <source>
        <strain evidence="1 2">SMS3</strain>
    </source>
</reference>
<protein>
    <submittedName>
        <fullName evidence="1">4,5-dihydroxyphthalate decarboxylase</fullName>
        <ecNumber evidence="1">4.1.1.55</ecNumber>
    </submittedName>
</protein>